<sequence length="79" mass="9219">MSKEQKRREGIAELHSLLKNGIEGNITLPMTINSKQELRDLVKLLSEKLTYNLNYNSSLKIMYEDECLNNQSDDFQEIE</sequence>
<keyword evidence="2" id="KW-1185">Reference proteome</keyword>
<protein>
    <submittedName>
        <fullName evidence="1">Uncharacterized protein</fullName>
    </submittedName>
</protein>
<reference evidence="1 2" key="1">
    <citation type="submission" date="2022-03" db="EMBL/GenBank/DDBJ databases">
        <title>Novel taxa within the pig intestine.</title>
        <authorList>
            <person name="Wylensek D."/>
            <person name="Bishof K."/>
            <person name="Afrizal A."/>
            <person name="Clavel T."/>
        </authorList>
    </citation>
    <scope>NUCLEOTIDE SEQUENCE [LARGE SCALE GENOMIC DNA]</scope>
    <source>
        <strain evidence="1 2">CLA-KB-P66</strain>
    </source>
</reference>
<proteinExistence type="predicted"/>
<organism evidence="1 2">
    <name type="scientific">Intestinicryptomonas porci</name>
    <dbReference type="NCBI Taxonomy" id="2926320"/>
    <lineage>
        <taxon>Bacteria</taxon>
        <taxon>Pseudomonadati</taxon>
        <taxon>Verrucomicrobiota</taxon>
        <taxon>Opitutia</taxon>
        <taxon>Opitutales</taxon>
        <taxon>Intestinicryptomonaceae</taxon>
        <taxon>Intestinicryptomonas</taxon>
    </lineage>
</organism>
<evidence type="ECO:0000313" key="2">
    <source>
        <dbReference type="Proteomes" id="UP001275932"/>
    </source>
</evidence>
<dbReference type="RefSeq" id="WP_370396354.1">
    <property type="nucleotide sequence ID" value="NZ_JALBUT010000001.1"/>
</dbReference>
<gene>
    <name evidence="1" type="ORF">MOX91_01745</name>
</gene>
<dbReference type="Proteomes" id="UP001275932">
    <property type="component" value="Unassembled WGS sequence"/>
</dbReference>
<name>A0ABU4WH22_9BACT</name>
<accession>A0ABU4WH22</accession>
<dbReference type="EMBL" id="JALBUT010000001">
    <property type="protein sequence ID" value="MDX8414910.1"/>
    <property type="molecule type" value="Genomic_DNA"/>
</dbReference>
<comment type="caution">
    <text evidence="1">The sequence shown here is derived from an EMBL/GenBank/DDBJ whole genome shotgun (WGS) entry which is preliminary data.</text>
</comment>
<evidence type="ECO:0000313" key="1">
    <source>
        <dbReference type="EMBL" id="MDX8414910.1"/>
    </source>
</evidence>